<dbReference type="AlphaFoldDB" id="A0A7X3LU88"/>
<dbReference type="InterPro" id="IPR050832">
    <property type="entry name" value="Bact_Acetyltransf"/>
</dbReference>
<name>A0A7X3LU88_9HYPH</name>
<evidence type="ECO:0000256" key="1">
    <source>
        <dbReference type="ARBA" id="ARBA00022679"/>
    </source>
</evidence>
<evidence type="ECO:0000256" key="2">
    <source>
        <dbReference type="ARBA" id="ARBA00023315"/>
    </source>
</evidence>
<keyword evidence="5" id="KW-1185">Reference proteome</keyword>
<gene>
    <name evidence="4" type="ORF">GR183_09975</name>
</gene>
<accession>A0A7X3LU88</accession>
<feature type="domain" description="N-acetyltransferase" evidence="3">
    <location>
        <begin position="5"/>
        <end position="152"/>
    </location>
</feature>
<protein>
    <submittedName>
        <fullName evidence="4">GNAT family N-acetyltransferase</fullName>
    </submittedName>
</protein>
<dbReference type="PROSITE" id="PS51186">
    <property type="entry name" value="GNAT"/>
    <property type="match status" value="1"/>
</dbReference>
<dbReference type="RefSeq" id="WP_160775429.1">
    <property type="nucleotide sequence ID" value="NZ_WUMV01000003.1"/>
</dbReference>
<dbReference type="EMBL" id="WUMV01000003">
    <property type="protein sequence ID" value="MXN65226.1"/>
    <property type="molecule type" value="Genomic_DNA"/>
</dbReference>
<dbReference type="PANTHER" id="PTHR43877:SF2">
    <property type="entry name" value="AMINOALKYLPHOSPHONATE N-ACETYLTRANSFERASE-RELATED"/>
    <property type="match status" value="1"/>
</dbReference>
<reference evidence="4 5" key="1">
    <citation type="submission" date="2019-12" db="EMBL/GenBank/DDBJ databases">
        <authorList>
            <person name="Li M."/>
        </authorList>
    </citation>
    <scope>NUCLEOTIDE SEQUENCE [LARGE SCALE GENOMIC DNA]</scope>
    <source>
        <strain evidence="4 5">GBMRC 2046</strain>
    </source>
</reference>
<keyword evidence="1 4" id="KW-0808">Transferase</keyword>
<dbReference type="Pfam" id="PF00583">
    <property type="entry name" value="Acetyltransf_1"/>
    <property type="match status" value="1"/>
</dbReference>
<proteinExistence type="predicted"/>
<dbReference type="GO" id="GO:0016747">
    <property type="term" value="F:acyltransferase activity, transferring groups other than amino-acyl groups"/>
    <property type="evidence" value="ECO:0007669"/>
    <property type="project" value="InterPro"/>
</dbReference>
<dbReference type="PANTHER" id="PTHR43877">
    <property type="entry name" value="AMINOALKYLPHOSPHONATE N-ACETYLTRANSFERASE-RELATED-RELATED"/>
    <property type="match status" value="1"/>
</dbReference>
<sequence>MTDLTGLRLAMPEDAQAISNLAKAAYERYVPVMNAIPLPMSADYSAHIADDTVLVLDGGDGLDASLVLMERSDHLYIWSIAVCPKAQGKGLGGKLMSHCEALARGKGLSEIRLFTNVFMRENQAWYRRQGFVETGEEQIGDKRIVHFVKRLG</sequence>
<evidence type="ECO:0000313" key="4">
    <source>
        <dbReference type="EMBL" id="MXN65226.1"/>
    </source>
</evidence>
<dbReference type="InterPro" id="IPR000182">
    <property type="entry name" value="GNAT_dom"/>
</dbReference>
<evidence type="ECO:0000259" key="3">
    <source>
        <dbReference type="PROSITE" id="PS51186"/>
    </source>
</evidence>
<organism evidence="4 5">
    <name type="scientific">Stappia sediminis</name>
    <dbReference type="NCBI Taxonomy" id="2692190"/>
    <lineage>
        <taxon>Bacteria</taxon>
        <taxon>Pseudomonadati</taxon>
        <taxon>Pseudomonadota</taxon>
        <taxon>Alphaproteobacteria</taxon>
        <taxon>Hyphomicrobiales</taxon>
        <taxon>Stappiaceae</taxon>
        <taxon>Stappia</taxon>
    </lineage>
</organism>
<dbReference type="Proteomes" id="UP000433101">
    <property type="component" value="Unassembled WGS sequence"/>
</dbReference>
<comment type="caution">
    <text evidence="4">The sequence shown here is derived from an EMBL/GenBank/DDBJ whole genome shotgun (WGS) entry which is preliminary data.</text>
</comment>
<dbReference type="Gene3D" id="3.40.630.30">
    <property type="match status" value="1"/>
</dbReference>
<dbReference type="CDD" id="cd04301">
    <property type="entry name" value="NAT_SF"/>
    <property type="match status" value="1"/>
</dbReference>
<dbReference type="InterPro" id="IPR016181">
    <property type="entry name" value="Acyl_CoA_acyltransferase"/>
</dbReference>
<evidence type="ECO:0000313" key="5">
    <source>
        <dbReference type="Proteomes" id="UP000433101"/>
    </source>
</evidence>
<dbReference type="SUPFAM" id="SSF55729">
    <property type="entry name" value="Acyl-CoA N-acyltransferases (Nat)"/>
    <property type="match status" value="1"/>
</dbReference>
<keyword evidence="2" id="KW-0012">Acyltransferase</keyword>